<gene>
    <name evidence="2" type="ORF">L4923_28775</name>
</gene>
<comment type="caution">
    <text evidence="2">The sequence shown here is derived from an EMBL/GenBank/DDBJ whole genome shotgun (WGS) entry which is preliminary data.</text>
</comment>
<evidence type="ECO:0000256" key="1">
    <source>
        <dbReference type="SAM" id="MobiDB-lite"/>
    </source>
</evidence>
<organism evidence="2 3">
    <name type="scientific">Mesorhizobium retamae</name>
    <dbReference type="NCBI Taxonomy" id="2912854"/>
    <lineage>
        <taxon>Bacteria</taxon>
        <taxon>Pseudomonadati</taxon>
        <taxon>Pseudomonadota</taxon>
        <taxon>Alphaproteobacteria</taxon>
        <taxon>Hyphomicrobiales</taxon>
        <taxon>Phyllobacteriaceae</taxon>
        <taxon>Mesorhizobium</taxon>
    </lineage>
</organism>
<feature type="region of interest" description="Disordered" evidence="1">
    <location>
        <begin position="35"/>
        <end position="57"/>
    </location>
</feature>
<evidence type="ECO:0000313" key="3">
    <source>
        <dbReference type="Proteomes" id="UP001201701"/>
    </source>
</evidence>
<name>A0ABS9QNK6_9HYPH</name>
<evidence type="ECO:0000313" key="2">
    <source>
        <dbReference type="EMBL" id="MCG7509036.1"/>
    </source>
</evidence>
<keyword evidence="3" id="KW-1185">Reference proteome</keyword>
<dbReference type="Proteomes" id="UP001201701">
    <property type="component" value="Unassembled WGS sequence"/>
</dbReference>
<dbReference type="RefSeq" id="WP_239370534.1">
    <property type="nucleotide sequence ID" value="NZ_JAKREW010000066.1"/>
</dbReference>
<sequence>MASGSGWPTSAVAAASGPTTRILQKRQELDVLQQAAHDYRTRDRRDAVLRENQGRRP</sequence>
<feature type="compositionally biased region" description="Basic and acidic residues" evidence="1">
    <location>
        <begin position="37"/>
        <end position="57"/>
    </location>
</feature>
<proteinExistence type="predicted"/>
<protein>
    <submittedName>
        <fullName evidence="2">Uncharacterized protein</fullName>
    </submittedName>
</protein>
<accession>A0ABS9QNK6</accession>
<dbReference type="EMBL" id="JAKREW010000066">
    <property type="protein sequence ID" value="MCG7509036.1"/>
    <property type="molecule type" value="Genomic_DNA"/>
</dbReference>
<reference evidence="2 3" key="1">
    <citation type="submission" date="2022-02" db="EMBL/GenBank/DDBJ databases">
        <title>Draft genome sequence of Mezorhizobium retamae strain IRAMC:0171 isolated from Retama raetam nodules.</title>
        <authorList>
            <person name="Bengaied R."/>
            <person name="Sbissi I."/>
            <person name="Huber K."/>
            <person name="Ghodbane F."/>
            <person name="Nouioui I."/>
            <person name="Tarhouni M."/>
            <person name="Gtari M."/>
        </authorList>
    </citation>
    <scope>NUCLEOTIDE SEQUENCE [LARGE SCALE GENOMIC DNA]</scope>
    <source>
        <strain evidence="2 3">IRAMC:0171</strain>
    </source>
</reference>